<proteinExistence type="predicted"/>
<protein>
    <recommendedName>
        <fullName evidence="3">Methyl-accepting chemotaxis protein</fullName>
    </recommendedName>
</protein>
<keyword evidence="2" id="KW-1185">Reference proteome</keyword>
<accession>A0ABM8Y9P4</accession>
<evidence type="ECO:0000313" key="2">
    <source>
        <dbReference type="Proteomes" id="UP000789423"/>
    </source>
</evidence>
<dbReference type="Gene3D" id="1.10.287.950">
    <property type="entry name" value="Methyl-accepting chemotaxis protein"/>
    <property type="match status" value="1"/>
</dbReference>
<dbReference type="Proteomes" id="UP000789423">
    <property type="component" value="Unassembled WGS sequence"/>
</dbReference>
<name>A0ABM8Y9P4_9BACI</name>
<dbReference type="SUPFAM" id="SSF58104">
    <property type="entry name" value="Methyl-accepting chemotaxis protein (MCP) signaling domain"/>
    <property type="match status" value="1"/>
</dbReference>
<evidence type="ECO:0000313" key="1">
    <source>
        <dbReference type="EMBL" id="CAG9612501.1"/>
    </source>
</evidence>
<organism evidence="1 2">
    <name type="scientific">Bacillus rhizoplanae</name>
    <dbReference type="NCBI Taxonomy" id="2880966"/>
    <lineage>
        <taxon>Bacteria</taxon>
        <taxon>Bacillati</taxon>
        <taxon>Bacillota</taxon>
        <taxon>Bacilli</taxon>
        <taxon>Bacillales</taxon>
        <taxon>Bacillaceae</taxon>
        <taxon>Bacillus</taxon>
    </lineage>
</organism>
<reference evidence="1 2" key="1">
    <citation type="submission" date="2021-10" db="EMBL/GenBank/DDBJ databases">
        <authorList>
            <person name="Criscuolo A."/>
        </authorList>
    </citation>
    <scope>NUCLEOTIDE SEQUENCE [LARGE SCALE GENOMIC DNA]</scope>
    <source>
        <strain evidence="2">CIP 111899</strain>
    </source>
</reference>
<comment type="caution">
    <text evidence="1">The sequence shown here is derived from an EMBL/GenBank/DDBJ whole genome shotgun (WGS) entry which is preliminary data.</text>
</comment>
<gene>
    <name evidence="1" type="ORF">BACCIP111899_01678</name>
</gene>
<sequence length="46" mass="4985">MNTREEASSLVIETEAAADKLEHSVQSIQNLVELIKGISDQTNSLA</sequence>
<dbReference type="EMBL" id="CAKJTI010000006">
    <property type="protein sequence ID" value="CAG9612501.1"/>
    <property type="molecule type" value="Genomic_DNA"/>
</dbReference>
<evidence type="ECO:0008006" key="3">
    <source>
        <dbReference type="Google" id="ProtNLM"/>
    </source>
</evidence>